<keyword evidence="5" id="KW-0598">Phosphotransferase system</keyword>
<dbReference type="PANTHER" id="PTHR33705:SF2">
    <property type="entry name" value="PHOSPHOCARRIER PROTEIN NPR"/>
    <property type="match status" value="1"/>
</dbReference>
<dbReference type="AlphaFoldDB" id="A0A7K3LMG2"/>
<keyword evidence="8" id="KW-1185">Reference proteome</keyword>
<dbReference type="NCBIfam" id="TIGR01003">
    <property type="entry name" value="PTS_HPr_family"/>
    <property type="match status" value="1"/>
</dbReference>
<dbReference type="GO" id="GO:0009401">
    <property type="term" value="P:phosphoenolpyruvate-dependent sugar phosphotransferase system"/>
    <property type="evidence" value="ECO:0007669"/>
    <property type="project" value="UniProtKB-KW"/>
</dbReference>
<dbReference type="GO" id="GO:0005737">
    <property type="term" value="C:cytoplasm"/>
    <property type="evidence" value="ECO:0007669"/>
    <property type="project" value="UniProtKB-SubCell"/>
</dbReference>
<dbReference type="Pfam" id="PF00381">
    <property type="entry name" value="PTS-HPr"/>
    <property type="match status" value="1"/>
</dbReference>
<name>A0A7K3LMG2_9ACTN</name>
<evidence type="ECO:0000256" key="1">
    <source>
        <dbReference type="ARBA" id="ARBA00003681"/>
    </source>
</evidence>
<comment type="subcellular location">
    <subcellularLocation>
        <location evidence="2">Cytoplasm</location>
    </subcellularLocation>
</comment>
<accession>A0A7K3LMG2</accession>
<dbReference type="InterPro" id="IPR001020">
    <property type="entry name" value="PTS_HPr_His_P_site"/>
</dbReference>
<dbReference type="Gene3D" id="3.30.1340.10">
    <property type="entry name" value="HPr-like"/>
    <property type="match status" value="1"/>
</dbReference>
<dbReference type="SUPFAM" id="SSF55594">
    <property type="entry name" value="HPr-like"/>
    <property type="match status" value="1"/>
</dbReference>
<evidence type="ECO:0000256" key="4">
    <source>
        <dbReference type="ARBA" id="ARBA00022490"/>
    </source>
</evidence>
<dbReference type="PRINTS" id="PR00107">
    <property type="entry name" value="PHOSPHOCPHPR"/>
</dbReference>
<keyword evidence="4" id="KW-0963">Cytoplasm</keyword>
<evidence type="ECO:0000256" key="2">
    <source>
        <dbReference type="ARBA" id="ARBA00004496"/>
    </source>
</evidence>
<protein>
    <recommendedName>
        <fullName evidence="3">Phosphocarrier protein HPr</fullName>
    </recommendedName>
</protein>
<evidence type="ECO:0000256" key="5">
    <source>
        <dbReference type="ARBA" id="ARBA00022683"/>
    </source>
</evidence>
<dbReference type="RefSeq" id="WP_053776426.1">
    <property type="nucleotide sequence ID" value="NZ_JAADZU010000017.1"/>
</dbReference>
<feature type="domain" description="HPr" evidence="6">
    <location>
        <begin position="1"/>
        <end position="86"/>
    </location>
</feature>
<comment type="function">
    <text evidence="1">General (non sugar-specific) component of the phosphoenolpyruvate-dependent sugar phosphotransferase system (sugar PTS). This major carbohydrate active-transport system catalyzes the phosphorylation of incoming sugar substrates concomitantly with their translocation across the cell membrane. The phosphoryl group from phosphoenolpyruvate (PEP) is transferred to the phosphoryl carrier protein HPr by enzyme I. Phospho-HPr then transfers it to the PTS EIIA domain.</text>
</comment>
<evidence type="ECO:0000256" key="3">
    <source>
        <dbReference type="ARBA" id="ARBA00020422"/>
    </source>
</evidence>
<dbReference type="PROSITE" id="PS00369">
    <property type="entry name" value="PTS_HPR_HIS"/>
    <property type="match status" value="1"/>
</dbReference>
<evidence type="ECO:0000313" key="7">
    <source>
        <dbReference type="EMBL" id="NDK89444.1"/>
    </source>
</evidence>
<dbReference type="PROSITE" id="PS51350">
    <property type="entry name" value="PTS_HPR_DOM"/>
    <property type="match status" value="1"/>
</dbReference>
<sequence length="86" mass="8342">MPSTTVAVGSAVGLHARPATIIADAAAGAAVPVTLSLEGGEPVDAGSALMIMTLGAEKGTNIVVSADDAEVLATIAELVAKDLDAE</sequence>
<comment type="caution">
    <text evidence="7">The sequence shown here is derived from an EMBL/GenBank/DDBJ whole genome shotgun (WGS) entry which is preliminary data.</text>
</comment>
<dbReference type="InterPro" id="IPR035895">
    <property type="entry name" value="HPr-like_sf"/>
</dbReference>
<evidence type="ECO:0000259" key="6">
    <source>
        <dbReference type="PROSITE" id="PS51350"/>
    </source>
</evidence>
<organism evidence="7 8">
    <name type="scientific">Gordonia desulfuricans</name>
    <dbReference type="NCBI Taxonomy" id="89051"/>
    <lineage>
        <taxon>Bacteria</taxon>
        <taxon>Bacillati</taxon>
        <taxon>Actinomycetota</taxon>
        <taxon>Actinomycetes</taxon>
        <taxon>Mycobacteriales</taxon>
        <taxon>Gordoniaceae</taxon>
        <taxon>Gordonia</taxon>
    </lineage>
</organism>
<dbReference type="InterPro" id="IPR050399">
    <property type="entry name" value="HPr"/>
</dbReference>
<dbReference type="InterPro" id="IPR000032">
    <property type="entry name" value="HPr-like"/>
</dbReference>
<gene>
    <name evidence="7" type="ORF">GYA93_07585</name>
</gene>
<dbReference type="Proteomes" id="UP000466307">
    <property type="component" value="Unassembled WGS sequence"/>
</dbReference>
<dbReference type="EMBL" id="JAADZU010000017">
    <property type="protein sequence ID" value="NDK89444.1"/>
    <property type="molecule type" value="Genomic_DNA"/>
</dbReference>
<dbReference type="PANTHER" id="PTHR33705">
    <property type="entry name" value="PHOSPHOCARRIER PROTEIN HPR"/>
    <property type="match status" value="1"/>
</dbReference>
<evidence type="ECO:0000313" key="8">
    <source>
        <dbReference type="Proteomes" id="UP000466307"/>
    </source>
</evidence>
<reference evidence="7 8" key="1">
    <citation type="submission" date="2020-01" db="EMBL/GenBank/DDBJ databases">
        <title>Investigation of new actinobacteria for the biodesulphurisation of diesel fuel.</title>
        <authorList>
            <person name="Athi Narayanan S.M."/>
        </authorList>
    </citation>
    <scope>NUCLEOTIDE SEQUENCE [LARGE SCALE GENOMIC DNA]</scope>
    <source>
        <strain evidence="7 8">213E</strain>
    </source>
</reference>
<proteinExistence type="predicted"/>